<dbReference type="Proteomes" id="UP000680865">
    <property type="component" value="Unassembled WGS sequence"/>
</dbReference>
<protein>
    <submittedName>
        <fullName evidence="4">Myo-inositol-1-phosphate synthase</fullName>
    </submittedName>
</protein>
<dbReference type="GO" id="GO:0006021">
    <property type="term" value="P:inositol biosynthetic process"/>
    <property type="evidence" value="ECO:0007669"/>
    <property type="project" value="InterPro"/>
</dbReference>
<dbReference type="SUPFAM" id="SSF55347">
    <property type="entry name" value="Glyceraldehyde-3-phosphate dehydrogenase-like, C-terminal domain"/>
    <property type="match status" value="1"/>
</dbReference>
<dbReference type="EMBL" id="BOQP01000008">
    <property type="protein sequence ID" value="GIM70959.1"/>
    <property type="molecule type" value="Genomic_DNA"/>
</dbReference>
<name>A0A919VLT9_9ACTN</name>
<dbReference type="SUPFAM" id="SSF51735">
    <property type="entry name" value="NAD(P)-binding Rossmann-fold domains"/>
    <property type="match status" value="1"/>
</dbReference>
<reference evidence="4" key="1">
    <citation type="submission" date="2021-03" db="EMBL/GenBank/DDBJ databases">
        <title>Whole genome shotgun sequence of Actinoplanes consettensis NBRC 14913.</title>
        <authorList>
            <person name="Komaki H."/>
            <person name="Tamura T."/>
        </authorList>
    </citation>
    <scope>NUCLEOTIDE SEQUENCE</scope>
    <source>
        <strain evidence="4">NBRC 14913</strain>
    </source>
</reference>
<feature type="domain" description="Myo-inositol-1-phosphate synthase GAPDH-like" evidence="3">
    <location>
        <begin position="214"/>
        <end position="318"/>
    </location>
</feature>
<sequence>MRTGIWFIGARGSVAVTATVGAAALRARLVEPAGCVTELPQMRGAAFSGWADIVIGGHDVVTLPLVKKADALAAAGVVPGRLVAALGGELAGIERELRPLPGGASQAEVAALIGADLRSFRERHSLDRVVVVDVATTEPICEPHPAHATLEALEAALSGSDCVIPASALAAYAAFRAGCSFVDFTPSTGARIPALDELARREGIPYAGNDGKTGETLVKSVLAPMFALRHLRVTSWSGINLLGGGDGANLADPAANAAKVASKQRVLGDALGYQPEGTSRIDYVAEIGDFKTAWDLVTFSGFLGTAMRMEFTWHGCDSALAAPLVLDLARLTAAAHHAGRRGALPELGFFFKDPLGDGPSALSDQYAALATFVTGLHEAAVSKPAPRDAAVSKPGLHDAAVSKSAPRDAAVSKPAPREAVVSEPARNEAAVSRPALHEAAGAGAGEDVVGERETGGGLAGLSDSGPRE</sequence>
<evidence type="ECO:0000259" key="3">
    <source>
        <dbReference type="Pfam" id="PF01658"/>
    </source>
</evidence>
<accession>A0A919VLT9</accession>
<dbReference type="Pfam" id="PF01658">
    <property type="entry name" value="Inos-1-P_synth"/>
    <property type="match status" value="1"/>
</dbReference>
<dbReference type="Pfam" id="PF07994">
    <property type="entry name" value="NAD_binding_5"/>
    <property type="match status" value="1"/>
</dbReference>
<dbReference type="PANTHER" id="PTHR11510">
    <property type="entry name" value="MYO-INOSITOL-1 PHOSPHATE SYNTHASE"/>
    <property type="match status" value="1"/>
</dbReference>
<evidence type="ECO:0000256" key="2">
    <source>
        <dbReference type="SAM" id="MobiDB-lite"/>
    </source>
</evidence>
<dbReference type="InterPro" id="IPR013021">
    <property type="entry name" value="Myo-inos-1-P_Synthase_GAPDH"/>
</dbReference>
<dbReference type="InterPro" id="IPR002587">
    <property type="entry name" value="Myo-inos-1-P_Synthase"/>
</dbReference>
<dbReference type="GO" id="GO:0008654">
    <property type="term" value="P:phospholipid biosynthetic process"/>
    <property type="evidence" value="ECO:0007669"/>
    <property type="project" value="InterPro"/>
</dbReference>
<evidence type="ECO:0000313" key="4">
    <source>
        <dbReference type="EMBL" id="GIM70959.1"/>
    </source>
</evidence>
<dbReference type="Gene3D" id="3.40.50.720">
    <property type="entry name" value="NAD(P)-binding Rossmann-like Domain"/>
    <property type="match status" value="1"/>
</dbReference>
<proteinExistence type="inferred from homology"/>
<evidence type="ECO:0000313" key="5">
    <source>
        <dbReference type="Proteomes" id="UP000680865"/>
    </source>
</evidence>
<organism evidence="4 5">
    <name type="scientific">Winogradskya consettensis</name>
    <dbReference type="NCBI Taxonomy" id="113560"/>
    <lineage>
        <taxon>Bacteria</taxon>
        <taxon>Bacillati</taxon>
        <taxon>Actinomycetota</taxon>
        <taxon>Actinomycetes</taxon>
        <taxon>Micromonosporales</taxon>
        <taxon>Micromonosporaceae</taxon>
        <taxon>Winogradskya</taxon>
    </lineage>
</organism>
<comment type="caution">
    <text evidence="4">The sequence shown here is derived from an EMBL/GenBank/DDBJ whole genome shotgun (WGS) entry which is preliminary data.</text>
</comment>
<dbReference type="PIRSF" id="PIRSF015578">
    <property type="entry name" value="Myoinos-ppht_syn"/>
    <property type="match status" value="1"/>
</dbReference>
<evidence type="ECO:0000256" key="1">
    <source>
        <dbReference type="ARBA" id="ARBA00010813"/>
    </source>
</evidence>
<gene>
    <name evidence="4" type="ORF">Aco04nite_23030</name>
</gene>
<comment type="similarity">
    <text evidence="1">Belongs to the myo-inositol 1-phosphate synthase family.</text>
</comment>
<dbReference type="Gene3D" id="3.30.360.10">
    <property type="entry name" value="Dihydrodipicolinate Reductase, domain 2"/>
    <property type="match status" value="1"/>
</dbReference>
<keyword evidence="5" id="KW-1185">Reference proteome</keyword>
<dbReference type="GO" id="GO:0004512">
    <property type="term" value="F:inositol-3-phosphate synthase activity"/>
    <property type="evidence" value="ECO:0007669"/>
    <property type="project" value="InterPro"/>
</dbReference>
<dbReference type="AlphaFoldDB" id="A0A919VLT9"/>
<dbReference type="RefSeq" id="WP_212997166.1">
    <property type="nucleotide sequence ID" value="NZ_BAAATW010000003.1"/>
</dbReference>
<dbReference type="InterPro" id="IPR036291">
    <property type="entry name" value="NAD(P)-bd_dom_sf"/>
</dbReference>
<feature type="region of interest" description="Disordered" evidence="2">
    <location>
        <begin position="385"/>
        <end position="468"/>
    </location>
</feature>
<feature type="compositionally biased region" description="Low complexity" evidence="2">
    <location>
        <begin position="438"/>
        <end position="447"/>
    </location>
</feature>